<name>A0ABV6DA81_9HYPH</name>
<sequence>MATMAVTARGQVTFRKGVLRHLGVRPGERIEWNPLPGGRAELKAAEPAGSIEDFIGLLAGKTDRPLSIEEMNEIAAKGWAGEE</sequence>
<comment type="caution">
    <text evidence="1">The sequence shown here is derived from an EMBL/GenBank/DDBJ whole genome shotgun (WGS) entry which is preliminary data.</text>
</comment>
<reference evidence="1 2" key="1">
    <citation type="submission" date="2024-09" db="EMBL/GenBank/DDBJ databases">
        <authorList>
            <person name="Sun Q."/>
            <person name="Mori K."/>
        </authorList>
    </citation>
    <scope>NUCLEOTIDE SEQUENCE [LARGE SCALE GENOMIC DNA]</scope>
    <source>
        <strain evidence="1 2">CCM 8543</strain>
    </source>
</reference>
<organism evidence="1 2">
    <name type="scientific">Chelativorans intermedius</name>
    <dbReference type="NCBI Taxonomy" id="515947"/>
    <lineage>
        <taxon>Bacteria</taxon>
        <taxon>Pseudomonadati</taxon>
        <taxon>Pseudomonadota</taxon>
        <taxon>Alphaproteobacteria</taxon>
        <taxon>Hyphomicrobiales</taxon>
        <taxon>Phyllobacteriaceae</taxon>
        <taxon>Chelativorans</taxon>
    </lineage>
</organism>
<protein>
    <submittedName>
        <fullName evidence="1">Type II toxin-antitoxin system PrlF family antitoxin</fullName>
    </submittedName>
</protein>
<dbReference type="Proteomes" id="UP001589755">
    <property type="component" value="Unassembled WGS sequence"/>
</dbReference>
<evidence type="ECO:0000313" key="2">
    <source>
        <dbReference type="Proteomes" id="UP001589755"/>
    </source>
</evidence>
<evidence type="ECO:0000313" key="1">
    <source>
        <dbReference type="EMBL" id="MFC0209521.1"/>
    </source>
</evidence>
<dbReference type="RefSeq" id="WP_261521932.1">
    <property type="nucleotide sequence ID" value="NZ_JAODNW010000020.1"/>
</dbReference>
<dbReference type="EMBL" id="JBHLXD010000023">
    <property type="protein sequence ID" value="MFC0209521.1"/>
    <property type="molecule type" value="Genomic_DNA"/>
</dbReference>
<keyword evidence="2" id="KW-1185">Reference proteome</keyword>
<accession>A0ABV6DA81</accession>
<gene>
    <name evidence="1" type="ORF">ACFFJ2_14035</name>
</gene>
<proteinExistence type="predicted"/>